<protein>
    <submittedName>
        <fullName evidence="2">Acyl-CoA dehydrogenase C-terminal domain-containing protein</fullName>
    </submittedName>
</protein>
<dbReference type="InterPro" id="IPR052166">
    <property type="entry name" value="Diverse_Acyl-CoA_DH"/>
</dbReference>
<name>A0ABS8K6G4_9BURK</name>
<dbReference type="PANTHER" id="PTHR42803:SF3">
    <property type="entry name" value="ACYL-COA DEHYDROGENASE-RELATED"/>
    <property type="match status" value="1"/>
</dbReference>
<dbReference type="PANTHER" id="PTHR42803">
    <property type="entry name" value="ACYL-COA DEHYDROGENASE"/>
    <property type="match status" value="1"/>
</dbReference>
<dbReference type="Proteomes" id="UP001430614">
    <property type="component" value="Unassembled WGS sequence"/>
</dbReference>
<proteinExistence type="predicted"/>
<organism evidence="2 3">
    <name type="scientific">Paraburkholderia translucens</name>
    <dbReference type="NCBI Taxonomy" id="2886945"/>
    <lineage>
        <taxon>Bacteria</taxon>
        <taxon>Pseudomonadati</taxon>
        <taxon>Pseudomonadota</taxon>
        <taxon>Betaproteobacteria</taxon>
        <taxon>Burkholderiales</taxon>
        <taxon>Burkholderiaceae</taxon>
        <taxon>Paraburkholderia</taxon>
    </lineage>
</organism>
<feature type="domain" description="Acetyl-CoA dehydrogenase-like C-terminal" evidence="1">
    <location>
        <begin position="5"/>
        <end position="114"/>
    </location>
</feature>
<dbReference type="RefSeq" id="WP_230559218.1">
    <property type="nucleotide sequence ID" value="NZ_JAJITC010000001.1"/>
</dbReference>
<reference evidence="2 3" key="1">
    <citation type="submission" date="2021-11" db="EMBL/GenBank/DDBJ databases">
        <authorList>
            <person name="Oh E.-T."/>
            <person name="Kim S.-B."/>
        </authorList>
    </citation>
    <scope>NUCLEOTIDE SEQUENCE [LARGE SCALE GENOMIC DNA]</scope>
    <source>
        <strain evidence="2 3">MMS20-SJTN17</strain>
    </source>
</reference>
<keyword evidence="3" id="KW-1185">Reference proteome</keyword>
<gene>
    <name evidence="2" type="ORF">LJ655_00055</name>
</gene>
<dbReference type="InterPro" id="IPR025878">
    <property type="entry name" value="Acyl-CoA_dh-like_C_dom"/>
</dbReference>
<evidence type="ECO:0000313" key="3">
    <source>
        <dbReference type="Proteomes" id="UP001430614"/>
    </source>
</evidence>
<dbReference type="EMBL" id="JAJITC010000001">
    <property type="protein sequence ID" value="MCC8400294.1"/>
    <property type="molecule type" value="Genomic_DNA"/>
</dbReference>
<comment type="caution">
    <text evidence="2">The sequence shown here is derived from an EMBL/GenBank/DDBJ whole genome shotgun (WGS) entry which is preliminary data.</text>
</comment>
<evidence type="ECO:0000259" key="1">
    <source>
        <dbReference type="Pfam" id="PF12806"/>
    </source>
</evidence>
<accession>A0ABS8K6G4</accession>
<evidence type="ECO:0000313" key="2">
    <source>
        <dbReference type="EMBL" id="MCC8400294.1"/>
    </source>
</evidence>
<dbReference type="Pfam" id="PF12806">
    <property type="entry name" value="Acyl-CoA_dh_C"/>
    <property type="match status" value="1"/>
</dbReference>
<sequence>MHRYRPHADALSAAWRDLSGTLEALLPAPASDKDRTLANANVFLEALGHVVLAWTWLRQALVVNDALPRANGAADEDFYPGNLHACQWFFRCELPRVPPMLALLRTLDDTTFGMAPQWF</sequence>